<dbReference type="EMBL" id="JARXVC010000017">
    <property type="protein sequence ID" value="MDH6283949.1"/>
    <property type="molecule type" value="Genomic_DNA"/>
</dbReference>
<name>A0ABT6MJ99_9NOCA</name>
<dbReference type="RefSeq" id="WP_280763202.1">
    <property type="nucleotide sequence ID" value="NZ_JARXVC010000017.1"/>
</dbReference>
<keyword evidence="2" id="KW-1185">Reference proteome</keyword>
<organism evidence="1 2">
    <name type="scientific">Prescottella agglutinans</name>
    <dbReference type="NCBI Taxonomy" id="1644129"/>
    <lineage>
        <taxon>Bacteria</taxon>
        <taxon>Bacillati</taxon>
        <taxon>Actinomycetota</taxon>
        <taxon>Actinomycetes</taxon>
        <taxon>Mycobacteriales</taxon>
        <taxon>Nocardiaceae</taxon>
        <taxon>Prescottella</taxon>
    </lineage>
</organism>
<accession>A0ABT6MJ99</accession>
<gene>
    <name evidence="1" type="ORF">M2280_005200</name>
</gene>
<reference evidence="1 2" key="1">
    <citation type="submission" date="2023-04" db="EMBL/GenBank/DDBJ databases">
        <title>Forest soil microbial communities from Buena Vista Peninsula, Colon Province, Panama.</title>
        <authorList>
            <person name="Bouskill N."/>
        </authorList>
    </citation>
    <scope>NUCLEOTIDE SEQUENCE [LARGE SCALE GENOMIC DNA]</scope>
    <source>
        <strain evidence="1 2">CFH S0262</strain>
    </source>
</reference>
<proteinExistence type="predicted"/>
<sequence length="142" mass="15085">MVATLDSITAKLDVWEAVVRDAEAHIAELCVARVLAVAADRHPAARFLDLRHDAEGYFVTGMFAADGRDLLDGTADIDGVDPDKALLEAVSALPSGAVAYADAGDARRLELPGGPPRCTVCGRTEDEDDSCPDDTYGRHAFE</sequence>
<comment type="caution">
    <text evidence="1">The sequence shown here is derived from an EMBL/GenBank/DDBJ whole genome shotgun (WGS) entry which is preliminary data.</text>
</comment>
<dbReference type="Proteomes" id="UP001160334">
    <property type="component" value="Unassembled WGS sequence"/>
</dbReference>
<evidence type="ECO:0000313" key="2">
    <source>
        <dbReference type="Proteomes" id="UP001160334"/>
    </source>
</evidence>
<evidence type="ECO:0000313" key="1">
    <source>
        <dbReference type="EMBL" id="MDH6283949.1"/>
    </source>
</evidence>
<protein>
    <submittedName>
        <fullName evidence="1">Uncharacterized protein</fullName>
    </submittedName>
</protein>